<proteinExistence type="predicted"/>
<protein>
    <submittedName>
        <fullName evidence="2">Uncharacterized protein</fullName>
    </submittedName>
</protein>
<feature type="transmembrane region" description="Helical" evidence="1">
    <location>
        <begin position="31"/>
        <end position="51"/>
    </location>
</feature>
<evidence type="ECO:0000256" key="1">
    <source>
        <dbReference type="SAM" id="Phobius"/>
    </source>
</evidence>
<reference evidence="2 3" key="1">
    <citation type="submission" date="2020-04" db="EMBL/GenBank/DDBJ databases">
        <title>Genome sequencing of novel species.</title>
        <authorList>
            <person name="Heo J."/>
            <person name="Kim S.-J."/>
            <person name="Kim J.-S."/>
            <person name="Hong S.-B."/>
            <person name="Kwon S.-W."/>
        </authorList>
    </citation>
    <scope>NUCLEOTIDE SEQUENCE [LARGE SCALE GENOMIC DNA]</scope>
    <source>
        <strain evidence="2 3">GN2-R2</strain>
    </source>
</reference>
<dbReference type="EMBL" id="CP051685">
    <property type="protein sequence ID" value="QJD98816.1"/>
    <property type="molecule type" value="Genomic_DNA"/>
</dbReference>
<dbReference type="KEGG" id="mfy:HH212_01160"/>
<evidence type="ECO:0000313" key="3">
    <source>
        <dbReference type="Proteomes" id="UP000502415"/>
    </source>
</evidence>
<keyword evidence="1" id="KW-0472">Membrane</keyword>
<name>A0A7Z2VT69_9BURK</name>
<organism evidence="2 3">
    <name type="scientific">Massilia forsythiae</name>
    <dbReference type="NCBI Taxonomy" id="2728020"/>
    <lineage>
        <taxon>Bacteria</taxon>
        <taxon>Pseudomonadati</taxon>
        <taxon>Pseudomonadota</taxon>
        <taxon>Betaproteobacteria</taxon>
        <taxon>Burkholderiales</taxon>
        <taxon>Oxalobacteraceae</taxon>
        <taxon>Telluria group</taxon>
        <taxon>Massilia</taxon>
    </lineage>
</organism>
<keyword evidence="3" id="KW-1185">Reference proteome</keyword>
<sequence>MSDAEGKILRIYDKSKPEDEDLYDTSNVNHLAWSLVALLAGLVVWLCIALVNAENQRYALISNKCADVVFKTGVDRQCLLTVHSRDHWWENLWYGITHVQPEDPNHKSRYARKPS</sequence>
<evidence type="ECO:0000313" key="2">
    <source>
        <dbReference type="EMBL" id="QJD98816.1"/>
    </source>
</evidence>
<keyword evidence="1" id="KW-1133">Transmembrane helix</keyword>
<dbReference type="RefSeq" id="WP_169433714.1">
    <property type="nucleotide sequence ID" value="NZ_CP051685.1"/>
</dbReference>
<gene>
    <name evidence="2" type="ORF">HH212_01160</name>
</gene>
<dbReference type="AlphaFoldDB" id="A0A7Z2VT69"/>
<keyword evidence="1" id="KW-0812">Transmembrane</keyword>
<accession>A0A7Z2VT69</accession>
<dbReference type="Proteomes" id="UP000502415">
    <property type="component" value="Chromosome"/>
</dbReference>